<dbReference type="SUPFAM" id="SSF53756">
    <property type="entry name" value="UDP-Glycosyltransferase/glycogen phosphorylase"/>
    <property type="match status" value="1"/>
</dbReference>
<dbReference type="GO" id="GO:0008761">
    <property type="term" value="F:UDP-N-acetylglucosamine 2-epimerase activity"/>
    <property type="evidence" value="ECO:0007669"/>
    <property type="project" value="UniProtKB-EC"/>
</dbReference>
<dbReference type="NCBIfam" id="TIGR00236">
    <property type="entry name" value="wecB"/>
    <property type="match status" value="1"/>
</dbReference>
<sequence>MSETKKILVAVGTRPEAIKMAPVILALRRQSWASVTVLATAQHRQMLDQVMAAFGIDADIDLNLMRPNQSLPELTSRILLGMDEVLRENSYDAVLVQGDTTTVMGVALSAFYRNIPVGHVEAGLRTGDIRNPFPEEMNRVVAGRLSKWHFAPTRSASDNLLREGFPAESVHVTGNTVIDALKAVASRDLDVGVPLPADKRLVLVTSHRRENFGEPLRRICHAVRELVERHEDIHVLFPVHPNPNVTATVEEILGGNPGVTLTQPLDYLPFVAAMKASYLILSDSGGVQEEAPALGKPVLVLRRETERPEAVAEGVAALVGPDSEAIVRQAGRLLTDPAAYAQMARGASPYGDGHASERIVRILGADLQAA</sequence>
<comment type="similarity">
    <text evidence="3 5">Belongs to the UDP-N-acetylglucosamine 2-epimerase family.</text>
</comment>
<dbReference type="Gene3D" id="3.40.50.2000">
    <property type="entry name" value="Glycogen Phosphorylase B"/>
    <property type="match status" value="2"/>
</dbReference>
<proteinExistence type="inferred from homology"/>
<dbReference type="Pfam" id="PF02350">
    <property type="entry name" value="Epimerase_2"/>
    <property type="match status" value="1"/>
</dbReference>
<evidence type="ECO:0000313" key="8">
    <source>
        <dbReference type="Proteomes" id="UP000033067"/>
    </source>
</evidence>
<dbReference type="InterPro" id="IPR029767">
    <property type="entry name" value="WecB-like"/>
</dbReference>
<keyword evidence="1 5" id="KW-0413">Isomerase</keyword>
<accession>A0A0E3Z278</accession>
<dbReference type="RefSeq" id="WP_052632377.1">
    <property type="nucleotide sequence ID" value="NZ_CP011144.1"/>
</dbReference>
<organism evidence="7 8">
    <name type="scientific">Pseudoxanthomonas suwonensis</name>
    <dbReference type="NCBI Taxonomy" id="314722"/>
    <lineage>
        <taxon>Bacteria</taxon>
        <taxon>Pseudomonadati</taxon>
        <taxon>Pseudomonadota</taxon>
        <taxon>Gammaproteobacteria</taxon>
        <taxon>Lysobacterales</taxon>
        <taxon>Lysobacteraceae</taxon>
        <taxon>Pseudoxanthomonas</taxon>
    </lineage>
</organism>
<evidence type="ECO:0000256" key="2">
    <source>
        <dbReference type="ARBA" id="ARBA00036080"/>
    </source>
</evidence>
<reference evidence="7 8" key="1">
    <citation type="journal article" date="2015" name="Genome Announc.">
        <title>Complete Genome Sequence of Pseudoxanthomonas suwonensis Strain J1, a Cellulose-Degrading Bacterium Isolated from Leaf- and Wood-Enriched Soil.</title>
        <authorList>
            <person name="Hou L."/>
            <person name="Jiang J."/>
            <person name="Xu Z."/>
            <person name="Zhou Y."/>
            <person name="Leung F.C."/>
        </authorList>
    </citation>
    <scope>NUCLEOTIDE SEQUENCE [LARGE SCALE GENOMIC DNA]</scope>
    <source>
        <strain evidence="7 8">J1</strain>
    </source>
</reference>
<dbReference type="PATRIC" id="fig|314722.6.peg.2415"/>
<dbReference type="PANTHER" id="PTHR43174">
    <property type="entry name" value="UDP-N-ACETYLGLUCOSAMINE 2-EPIMERASE"/>
    <property type="match status" value="1"/>
</dbReference>
<evidence type="ECO:0000256" key="1">
    <source>
        <dbReference type="ARBA" id="ARBA00023235"/>
    </source>
</evidence>
<evidence type="ECO:0000256" key="3">
    <source>
        <dbReference type="ARBA" id="ARBA00038209"/>
    </source>
</evidence>
<name>A0A0E3Z278_9GAMM</name>
<evidence type="ECO:0000313" key="7">
    <source>
        <dbReference type="EMBL" id="AKC87219.1"/>
    </source>
</evidence>
<protein>
    <recommendedName>
        <fullName evidence="4">UDP-N-acetylglucosamine 2-epimerase (non-hydrolyzing)</fullName>
        <ecNumber evidence="4">5.1.3.14</ecNumber>
    </recommendedName>
</protein>
<dbReference type="EMBL" id="CP011144">
    <property type="protein sequence ID" value="AKC87219.1"/>
    <property type="molecule type" value="Genomic_DNA"/>
</dbReference>
<dbReference type="PANTHER" id="PTHR43174:SF2">
    <property type="entry name" value="UDP-N-ACETYLGLUCOSAMINE 2-EPIMERASE"/>
    <property type="match status" value="1"/>
</dbReference>
<comment type="catalytic activity">
    <reaction evidence="2">
        <text>UDP-N-acetyl-alpha-D-glucosamine = UDP-N-acetyl-alpha-D-mannosamine</text>
        <dbReference type="Rhea" id="RHEA:17213"/>
        <dbReference type="ChEBI" id="CHEBI:57705"/>
        <dbReference type="ChEBI" id="CHEBI:68623"/>
        <dbReference type="EC" id="5.1.3.14"/>
    </reaction>
</comment>
<dbReference type="EC" id="5.1.3.14" evidence="4"/>
<evidence type="ECO:0000256" key="4">
    <source>
        <dbReference type="ARBA" id="ARBA00038858"/>
    </source>
</evidence>
<evidence type="ECO:0000259" key="6">
    <source>
        <dbReference type="Pfam" id="PF02350"/>
    </source>
</evidence>
<dbReference type="OrthoDB" id="9803238at2"/>
<dbReference type="InterPro" id="IPR003331">
    <property type="entry name" value="UDP_GlcNAc_Epimerase_2_dom"/>
</dbReference>
<dbReference type="CDD" id="cd03786">
    <property type="entry name" value="GTB_UDP-GlcNAc_2-Epimerase"/>
    <property type="match status" value="1"/>
</dbReference>
<keyword evidence="8" id="KW-1185">Reference proteome</keyword>
<dbReference type="Proteomes" id="UP000033067">
    <property type="component" value="Chromosome"/>
</dbReference>
<dbReference type="KEGG" id="psuw:WQ53_11165"/>
<gene>
    <name evidence="7" type="ORF">WQ53_11165</name>
</gene>
<evidence type="ECO:0000256" key="5">
    <source>
        <dbReference type="RuleBase" id="RU003513"/>
    </source>
</evidence>
<dbReference type="AlphaFoldDB" id="A0A0E3Z278"/>
<feature type="domain" description="UDP-N-acetylglucosamine 2-epimerase" evidence="6">
    <location>
        <begin position="26"/>
        <end position="363"/>
    </location>
</feature>